<dbReference type="EMBL" id="JAAKZZ010000714">
    <property type="protein sequence ID" value="NGO73386.1"/>
    <property type="molecule type" value="Genomic_DNA"/>
</dbReference>
<dbReference type="InterPro" id="IPR016031">
    <property type="entry name" value="Trp_RNA-bd_attenuator-like_dom"/>
</dbReference>
<evidence type="ECO:0000313" key="2">
    <source>
        <dbReference type="Proteomes" id="UP000477722"/>
    </source>
</evidence>
<evidence type="ECO:0000313" key="1">
    <source>
        <dbReference type="EMBL" id="NGO73386.1"/>
    </source>
</evidence>
<proteinExistence type="predicted"/>
<protein>
    <submittedName>
        <fullName evidence="1">TIGR00266 family protein</fullName>
    </submittedName>
</protein>
<dbReference type="SUPFAM" id="SSF51219">
    <property type="entry name" value="TRAP-like"/>
    <property type="match status" value="1"/>
</dbReference>
<reference evidence="1 2" key="1">
    <citation type="submission" date="2020-02" db="EMBL/GenBank/DDBJ databases">
        <title>Whole-genome analyses of novel actinobacteria.</title>
        <authorList>
            <person name="Sahin N."/>
            <person name="Tatar D."/>
        </authorList>
    </citation>
    <scope>NUCLEOTIDE SEQUENCE [LARGE SCALE GENOMIC DNA]</scope>
    <source>
        <strain evidence="1 2">SB3404</strain>
    </source>
</reference>
<dbReference type="Pfam" id="PF01987">
    <property type="entry name" value="AIM24"/>
    <property type="match status" value="1"/>
</dbReference>
<dbReference type="PANTHER" id="PTHR43657">
    <property type="entry name" value="TRYPTOPHAN RNA-BINDING ATTENUATOR PROTEIN-LIKE PROTEIN"/>
    <property type="match status" value="1"/>
</dbReference>
<accession>A0A6G4X772</accession>
<dbReference type="AlphaFoldDB" id="A0A6G4X772"/>
<sequence length="215" mass="22223">MDIDIRHSPSFAVARIRLGGGESVRAESGAMMATSAGIEVTAKAEGGLTKGLKRSVLGGESLFLTRLTAGPDGGWVDLAPDLPGDMTTIEVGPGVNLARGAWLCSSDKVEINTKWGGFKNLAGGEGGFLVRAEGSGPVLASCYGALDLVELGQGETMVLDSGHLVAFSDGVSYTTRKVTRGIVQSLKSGERLVFELTGPGQVWTQSRNPSGLKSG</sequence>
<dbReference type="Gene3D" id="3.60.160.10">
    <property type="entry name" value="Mitochondrial biogenesis AIM24"/>
    <property type="match status" value="1"/>
</dbReference>
<gene>
    <name evidence="1" type="ORF">G5C65_34660</name>
</gene>
<dbReference type="Proteomes" id="UP000477722">
    <property type="component" value="Unassembled WGS sequence"/>
</dbReference>
<dbReference type="PANTHER" id="PTHR43657:SF1">
    <property type="entry name" value="ALTERED INHERITANCE OF MITOCHONDRIA PROTEIN 24, MITOCHONDRIAL"/>
    <property type="match status" value="1"/>
</dbReference>
<organism evidence="1 2">
    <name type="scientific">Streptomyces boncukensis</name>
    <dbReference type="NCBI Taxonomy" id="2711219"/>
    <lineage>
        <taxon>Bacteria</taxon>
        <taxon>Bacillati</taxon>
        <taxon>Actinomycetota</taxon>
        <taxon>Actinomycetes</taxon>
        <taxon>Kitasatosporales</taxon>
        <taxon>Streptomycetaceae</taxon>
        <taxon>Streptomyces</taxon>
    </lineage>
</organism>
<dbReference type="InterPro" id="IPR002838">
    <property type="entry name" value="AIM24"/>
</dbReference>
<dbReference type="InterPro" id="IPR036983">
    <property type="entry name" value="AIM24_sf"/>
</dbReference>
<dbReference type="NCBIfam" id="TIGR00266">
    <property type="entry name" value="TIGR00266 family protein"/>
    <property type="match status" value="1"/>
</dbReference>
<comment type="caution">
    <text evidence="1">The sequence shown here is derived from an EMBL/GenBank/DDBJ whole genome shotgun (WGS) entry which is preliminary data.</text>
</comment>
<keyword evidence="2" id="KW-1185">Reference proteome</keyword>
<name>A0A6G4X772_9ACTN</name>
<dbReference type="RefSeq" id="WP_165303034.1">
    <property type="nucleotide sequence ID" value="NZ_JAAKZZ010000714.1"/>
</dbReference>